<dbReference type="GO" id="GO:0000156">
    <property type="term" value="F:phosphorelay response regulator activity"/>
    <property type="evidence" value="ECO:0007669"/>
    <property type="project" value="InterPro"/>
</dbReference>
<feature type="modified residue" description="4-aspartylphosphate" evidence="3">
    <location>
        <position position="51"/>
    </location>
</feature>
<evidence type="ECO:0000256" key="2">
    <source>
        <dbReference type="ARBA" id="ARBA00024867"/>
    </source>
</evidence>
<dbReference type="Gene3D" id="2.40.50.1020">
    <property type="entry name" value="LytTr DNA-binding domain"/>
    <property type="match status" value="1"/>
</dbReference>
<keyword evidence="7" id="KW-0238">DNA-binding</keyword>
<proteinExistence type="predicted"/>
<evidence type="ECO:0000313" key="8">
    <source>
        <dbReference type="Proteomes" id="UP000216411"/>
    </source>
</evidence>
<evidence type="ECO:0000313" key="9">
    <source>
        <dbReference type="Proteomes" id="UP000247523"/>
    </source>
</evidence>
<protein>
    <recommendedName>
        <fullName evidence="1">Stage 0 sporulation protein A homolog</fullName>
    </recommendedName>
</protein>
<dbReference type="InterPro" id="IPR011006">
    <property type="entry name" value="CheY-like_superfamily"/>
</dbReference>
<feature type="domain" description="HTH LytTR-type" evidence="5">
    <location>
        <begin position="136"/>
        <end position="195"/>
    </location>
</feature>
<comment type="caution">
    <text evidence="6">The sequence shown here is derived from an EMBL/GenBank/DDBJ whole genome shotgun (WGS) entry which is preliminary data.</text>
</comment>
<dbReference type="AlphaFoldDB" id="A0A255IT83"/>
<evidence type="ECO:0000256" key="3">
    <source>
        <dbReference type="PROSITE-ProRule" id="PRU00169"/>
    </source>
</evidence>
<evidence type="ECO:0000256" key="1">
    <source>
        <dbReference type="ARBA" id="ARBA00018672"/>
    </source>
</evidence>
<dbReference type="Proteomes" id="UP000216411">
    <property type="component" value="Unassembled WGS sequence"/>
</dbReference>
<dbReference type="EMBL" id="QICS01000002">
    <property type="protein sequence ID" value="PXV93405.1"/>
    <property type="molecule type" value="Genomic_DNA"/>
</dbReference>
<evidence type="ECO:0000313" key="6">
    <source>
        <dbReference type="EMBL" id="PXV93405.1"/>
    </source>
</evidence>
<dbReference type="SMART" id="SM00850">
    <property type="entry name" value="LytTR"/>
    <property type="match status" value="1"/>
</dbReference>
<dbReference type="GO" id="GO:0003677">
    <property type="term" value="F:DNA binding"/>
    <property type="evidence" value="ECO:0007669"/>
    <property type="project" value="UniProtKB-KW"/>
</dbReference>
<keyword evidence="8" id="KW-1185">Reference proteome</keyword>
<sequence length="228" mass="26842">MLQIAICDDDERMRCYIENLIKNEAACRLSVYGSGKELIAEGIKFDILFLDIRMVDLNGIETAKIIRKTSDAIIIFITALKEYVFDAFDLEAFHYLLKPIDETKFKEVFKRAVDERLLVTRSEPLIIKAEGIYRRIEKDEILYAENEARKIILHTRSENITFYEKMDDLEQKIGGQFFRCHRGYLINLDAVTSYDMTHIRLKSGEEVCMAKQKYNSFVTAYMEYLRRR</sequence>
<comment type="function">
    <text evidence="2">May play the central regulatory role in sporulation. It may be an element of the effector pathway responsible for the activation of sporulation genes in response to nutritional stress. Spo0A may act in concert with spo0H (a sigma factor) to control the expression of some genes that are critical to the sporulation process.</text>
</comment>
<keyword evidence="3" id="KW-0597">Phosphoprotein</keyword>
<accession>A0A255IT83</accession>
<dbReference type="InterPro" id="IPR007492">
    <property type="entry name" value="LytTR_DNA-bd_dom"/>
</dbReference>
<reference evidence="7 8" key="1">
    <citation type="journal article" date="2017" name="Genome Announc.">
        <title>Draft Genome Sequence of a Sporulating and Motile Strain of Lachnotalea glycerini Isolated from Water in Quebec City, Canada.</title>
        <authorList>
            <person name="Maheux A.F."/>
            <person name="Boudreau D.K."/>
            <person name="Berube E."/>
            <person name="Boissinot M."/>
            <person name="Raymond F."/>
            <person name="Brodeur S."/>
            <person name="Corbeil J."/>
            <person name="Isabel S."/>
            <person name="Omar R.F."/>
            <person name="Bergeron M.G."/>
        </authorList>
    </citation>
    <scope>NUCLEOTIDE SEQUENCE [LARGE SCALE GENOMIC DNA]</scope>
    <source>
        <strain evidence="7 8">CCRI-19302</strain>
    </source>
</reference>
<dbReference type="InterPro" id="IPR046947">
    <property type="entry name" value="LytR-like"/>
</dbReference>
<reference evidence="6 9" key="2">
    <citation type="submission" date="2018-05" db="EMBL/GenBank/DDBJ databases">
        <title>Genomic Encyclopedia of Type Strains, Phase IV (KMG-IV): sequencing the most valuable type-strain genomes for metagenomic binning, comparative biology and taxonomic classification.</title>
        <authorList>
            <person name="Goeker M."/>
        </authorList>
    </citation>
    <scope>NUCLEOTIDE SEQUENCE [LARGE SCALE GENOMIC DNA]</scope>
    <source>
        <strain evidence="6 9">DSM 28816</strain>
    </source>
</reference>
<dbReference type="Pfam" id="PF00072">
    <property type="entry name" value="Response_reg"/>
    <property type="match status" value="1"/>
</dbReference>
<gene>
    <name evidence="6" type="ORF">C8E03_102173</name>
    <name evidence="7" type="ORF">CG710_007785</name>
</gene>
<dbReference type="PROSITE" id="PS50930">
    <property type="entry name" value="HTH_LYTTR"/>
    <property type="match status" value="1"/>
</dbReference>
<dbReference type="PANTHER" id="PTHR37299:SF1">
    <property type="entry name" value="STAGE 0 SPORULATION PROTEIN A HOMOLOG"/>
    <property type="match status" value="1"/>
</dbReference>
<evidence type="ECO:0000313" key="7">
    <source>
        <dbReference type="EMBL" id="RDY31875.1"/>
    </source>
</evidence>
<dbReference type="InterPro" id="IPR001789">
    <property type="entry name" value="Sig_transdc_resp-reg_receiver"/>
</dbReference>
<dbReference type="SMART" id="SM00448">
    <property type="entry name" value="REC"/>
    <property type="match status" value="1"/>
</dbReference>
<evidence type="ECO:0000259" key="4">
    <source>
        <dbReference type="PROSITE" id="PS50110"/>
    </source>
</evidence>
<name>A0A255IT83_9FIRM</name>
<dbReference type="EMBL" id="NOKA02000009">
    <property type="protein sequence ID" value="RDY31875.1"/>
    <property type="molecule type" value="Genomic_DNA"/>
</dbReference>
<reference evidence="7" key="3">
    <citation type="submission" date="2018-07" db="EMBL/GenBank/DDBJ databases">
        <authorList>
            <person name="Quirk P.G."/>
            <person name="Krulwich T.A."/>
        </authorList>
    </citation>
    <scope>NUCLEOTIDE SEQUENCE</scope>
    <source>
        <strain evidence="7">CCRI-19302</strain>
    </source>
</reference>
<dbReference type="SUPFAM" id="SSF52172">
    <property type="entry name" value="CheY-like"/>
    <property type="match status" value="1"/>
</dbReference>
<dbReference type="OrthoDB" id="9802383at2"/>
<dbReference type="RefSeq" id="WP_094375723.1">
    <property type="nucleotide sequence ID" value="NZ_QICS01000002.1"/>
</dbReference>
<dbReference type="PROSITE" id="PS50110">
    <property type="entry name" value="RESPONSE_REGULATORY"/>
    <property type="match status" value="1"/>
</dbReference>
<dbReference type="PANTHER" id="PTHR37299">
    <property type="entry name" value="TRANSCRIPTIONAL REGULATOR-RELATED"/>
    <property type="match status" value="1"/>
</dbReference>
<organism evidence="6 9">
    <name type="scientific">Lachnotalea glycerini</name>
    <dbReference type="NCBI Taxonomy" id="1763509"/>
    <lineage>
        <taxon>Bacteria</taxon>
        <taxon>Bacillati</taxon>
        <taxon>Bacillota</taxon>
        <taxon>Clostridia</taxon>
        <taxon>Lachnospirales</taxon>
        <taxon>Lachnospiraceae</taxon>
        <taxon>Lachnotalea</taxon>
    </lineage>
</organism>
<dbReference type="Proteomes" id="UP000247523">
    <property type="component" value="Unassembled WGS sequence"/>
</dbReference>
<dbReference type="Gene3D" id="3.40.50.2300">
    <property type="match status" value="1"/>
</dbReference>
<evidence type="ECO:0000259" key="5">
    <source>
        <dbReference type="PROSITE" id="PS50930"/>
    </source>
</evidence>
<feature type="domain" description="Response regulatory" evidence="4">
    <location>
        <begin position="3"/>
        <end position="113"/>
    </location>
</feature>
<dbReference type="Pfam" id="PF04397">
    <property type="entry name" value="LytTR"/>
    <property type="match status" value="1"/>
</dbReference>